<accession>A0A6A6BPE4</accession>
<dbReference type="GeneID" id="54299342"/>
<evidence type="ECO:0000313" key="1">
    <source>
        <dbReference type="EMBL" id="KAF2145145.1"/>
    </source>
</evidence>
<evidence type="ECO:0000313" key="2">
    <source>
        <dbReference type="Proteomes" id="UP000799438"/>
    </source>
</evidence>
<protein>
    <submittedName>
        <fullName evidence="1">Uncharacterized protein</fullName>
    </submittedName>
</protein>
<gene>
    <name evidence="1" type="ORF">K452DRAFT_295686</name>
</gene>
<name>A0A6A6BPE4_9PEZI</name>
<organism evidence="1 2">
    <name type="scientific">Aplosporella prunicola CBS 121167</name>
    <dbReference type="NCBI Taxonomy" id="1176127"/>
    <lineage>
        <taxon>Eukaryota</taxon>
        <taxon>Fungi</taxon>
        <taxon>Dikarya</taxon>
        <taxon>Ascomycota</taxon>
        <taxon>Pezizomycotina</taxon>
        <taxon>Dothideomycetes</taxon>
        <taxon>Dothideomycetes incertae sedis</taxon>
        <taxon>Botryosphaeriales</taxon>
        <taxon>Aplosporellaceae</taxon>
        <taxon>Aplosporella</taxon>
    </lineage>
</organism>
<dbReference type="RefSeq" id="XP_033400857.1">
    <property type="nucleotide sequence ID" value="XM_033541845.1"/>
</dbReference>
<dbReference type="EMBL" id="ML995478">
    <property type="protein sequence ID" value="KAF2145145.1"/>
    <property type="molecule type" value="Genomic_DNA"/>
</dbReference>
<dbReference type="Proteomes" id="UP000799438">
    <property type="component" value="Unassembled WGS sequence"/>
</dbReference>
<dbReference type="AlphaFoldDB" id="A0A6A6BPE4"/>
<sequence>MRAATTTKTTTTKPALKKPAAATPLKSCLKKASTPSAAGDDTHFDWFTPSIIINSRRWTRYFDASTPFGRPSFHPPRSFICLTQLRVANVVDFLVPGLAATTLIYPTDSRIHYNFLETFALIPGTLAPWHPGNLLFFLSTLMESHWSDLPSSRTLQTAGPYHFDLGGTPLERPSPDPANRWSHYFDPDGTPLERPSITLDPANCRSLDSGFWISGF</sequence>
<keyword evidence="2" id="KW-1185">Reference proteome</keyword>
<proteinExistence type="predicted"/>
<reference evidence="1" key="1">
    <citation type="journal article" date="2020" name="Stud. Mycol.">
        <title>101 Dothideomycetes genomes: a test case for predicting lifestyles and emergence of pathogens.</title>
        <authorList>
            <person name="Haridas S."/>
            <person name="Albert R."/>
            <person name="Binder M."/>
            <person name="Bloem J."/>
            <person name="Labutti K."/>
            <person name="Salamov A."/>
            <person name="Andreopoulos B."/>
            <person name="Baker S."/>
            <person name="Barry K."/>
            <person name="Bills G."/>
            <person name="Bluhm B."/>
            <person name="Cannon C."/>
            <person name="Castanera R."/>
            <person name="Culley D."/>
            <person name="Daum C."/>
            <person name="Ezra D."/>
            <person name="Gonzalez J."/>
            <person name="Henrissat B."/>
            <person name="Kuo A."/>
            <person name="Liang C."/>
            <person name="Lipzen A."/>
            <person name="Lutzoni F."/>
            <person name="Magnuson J."/>
            <person name="Mondo S."/>
            <person name="Nolan M."/>
            <person name="Ohm R."/>
            <person name="Pangilinan J."/>
            <person name="Park H.-J."/>
            <person name="Ramirez L."/>
            <person name="Alfaro M."/>
            <person name="Sun H."/>
            <person name="Tritt A."/>
            <person name="Yoshinaga Y."/>
            <person name="Zwiers L.-H."/>
            <person name="Turgeon B."/>
            <person name="Goodwin S."/>
            <person name="Spatafora J."/>
            <person name="Crous P."/>
            <person name="Grigoriev I."/>
        </authorList>
    </citation>
    <scope>NUCLEOTIDE SEQUENCE</scope>
    <source>
        <strain evidence="1">CBS 121167</strain>
    </source>
</reference>